<feature type="signal peptide" evidence="1">
    <location>
        <begin position="1"/>
        <end position="16"/>
    </location>
</feature>
<evidence type="ECO:0000313" key="3">
    <source>
        <dbReference type="Proteomes" id="UP001608902"/>
    </source>
</evidence>
<comment type="caution">
    <text evidence="2">The sequence shown here is derived from an EMBL/GenBank/DDBJ whole genome shotgun (WGS) entry which is preliminary data.</text>
</comment>
<keyword evidence="3" id="KW-1185">Reference proteome</keyword>
<dbReference type="AlphaFoldDB" id="A0ABD6ESE7"/>
<organism evidence="2 3">
    <name type="scientific">Gnathostoma spinigerum</name>
    <dbReference type="NCBI Taxonomy" id="75299"/>
    <lineage>
        <taxon>Eukaryota</taxon>
        <taxon>Metazoa</taxon>
        <taxon>Ecdysozoa</taxon>
        <taxon>Nematoda</taxon>
        <taxon>Chromadorea</taxon>
        <taxon>Rhabditida</taxon>
        <taxon>Spirurina</taxon>
        <taxon>Gnathostomatomorpha</taxon>
        <taxon>Gnathostomatoidea</taxon>
        <taxon>Gnathostomatidae</taxon>
        <taxon>Gnathostoma</taxon>
    </lineage>
</organism>
<keyword evidence="1" id="KW-0732">Signal</keyword>
<name>A0ABD6ESE7_9BILA</name>
<protein>
    <submittedName>
        <fullName evidence="2">Uncharacterized protein</fullName>
    </submittedName>
</protein>
<reference evidence="2 3" key="1">
    <citation type="submission" date="2024-08" db="EMBL/GenBank/DDBJ databases">
        <title>Gnathostoma spinigerum genome.</title>
        <authorList>
            <person name="Gonzalez-Bertolin B."/>
            <person name="Monzon S."/>
            <person name="Zaballos A."/>
            <person name="Jimenez P."/>
            <person name="Dekumyoy P."/>
            <person name="Varona S."/>
            <person name="Cuesta I."/>
            <person name="Sumanam S."/>
            <person name="Adisakwattana P."/>
            <person name="Gasser R.B."/>
            <person name="Hernandez-Gonzalez A."/>
            <person name="Young N.D."/>
            <person name="Perteguer M.J."/>
        </authorList>
    </citation>
    <scope>NUCLEOTIDE SEQUENCE [LARGE SCALE GENOMIC DNA]</scope>
    <source>
        <strain evidence="2">AL3</strain>
        <tissue evidence="2">Liver</tissue>
    </source>
</reference>
<evidence type="ECO:0000313" key="2">
    <source>
        <dbReference type="EMBL" id="MFH4982776.1"/>
    </source>
</evidence>
<sequence length="103" mass="11784">MVFIFVMLLTIVVVRQQGRKRKVMHAKIWHPQPVDNYKSSTANLDSYNLHSGYLLGSDNTKHLRSESVPIGIAHPILYVEDDAQSFLKPRPTNEPFKYSSSKV</sequence>
<gene>
    <name evidence="2" type="ORF">AB6A40_009485</name>
</gene>
<feature type="chain" id="PRO_5044799445" evidence="1">
    <location>
        <begin position="17"/>
        <end position="103"/>
    </location>
</feature>
<accession>A0ABD6ESE7</accession>
<evidence type="ECO:0000256" key="1">
    <source>
        <dbReference type="SAM" id="SignalP"/>
    </source>
</evidence>
<dbReference type="EMBL" id="JBGFUD010010071">
    <property type="protein sequence ID" value="MFH4982776.1"/>
    <property type="molecule type" value="Genomic_DNA"/>
</dbReference>
<dbReference type="Proteomes" id="UP001608902">
    <property type="component" value="Unassembled WGS sequence"/>
</dbReference>
<proteinExistence type="predicted"/>